<sequence length="196" mass="21150">MADRYVVGRVADLPPGGRLLVEVGGRPIGVFNIDGRYYGLINRCPHKGAEMCRGNVVASLSSSGPGQFTYDPDTKLIMCPWHGWEFDVRTGQSYVDPRRTRIRTYDVEVASGEDVAPLVETGELGLAKDPDRPGPGEFAASGALEIDETGRAKGPYTAETIEVAVEDDYVVVSLRLSRPARGPRPTRPTTGTEVSG</sequence>
<reference evidence="8" key="1">
    <citation type="journal article" date="2019" name="Int. J. Syst. Evol. Microbiol.">
        <title>The Global Catalogue of Microorganisms (GCM) 10K type strain sequencing project: providing services to taxonomists for standard genome sequencing and annotation.</title>
        <authorList>
            <consortium name="The Broad Institute Genomics Platform"/>
            <consortium name="The Broad Institute Genome Sequencing Center for Infectious Disease"/>
            <person name="Wu L."/>
            <person name="Ma J."/>
        </authorList>
    </citation>
    <scope>NUCLEOTIDE SEQUENCE [LARGE SCALE GENOMIC DNA]</scope>
    <source>
        <strain evidence="8">CCM 7043</strain>
    </source>
</reference>
<accession>A0ABW4ERP9</accession>
<dbReference type="Gene3D" id="2.102.10.10">
    <property type="entry name" value="Rieske [2Fe-2S] iron-sulphur domain"/>
    <property type="match status" value="1"/>
</dbReference>
<dbReference type="PANTHER" id="PTHR21496">
    <property type="entry name" value="FERREDOXIN-RELATED"/>
    <property type="match status" value="1"/>
</dbReference>
<protein>
    <submittedName>
        <fullName evidence="7">Rieske (2Fe-2S) protein</fullName>
    </submittedName>
</protein>
<dbReference type="RefSeq" id="WP_344721370.1">
    <property type="nucleotide sequence ID" value="NZ_BAAAUS010000007.1"/>
</dbReference>
<keyword evidence="3" id="KW-0408">Iron</keyword>
<keyword evidence="8" id="KW-1185">Reference proteome</keyword>
<feature type="region of interest" description="Disordered" evidence="5">
    <location>
        <begin position="124"/>
        <end position="144"/>
    </location>
</feature>
<proteinExistence type="predicted"/>
<evidence type="ECO:0000313" key="7">
    <source>
        <dbReference type="EMBL" id="MFD1517691.1"/>
    </source>
</evidence>
<keyword evidence="4" id="KW-0411">Iron-sulfur</keyword>
<dbReference type="SUPFAM" id="SSF50022">
    <property type="entry name" value="ISP domain"/>
    <property type="match status" value="1"/>
</dbReference>
<keyword evidence="1" id="KW-0001">2Fe-2S</keyword>
<evidence type="ECO:0000256" key="5">
    <source>
        <dbReference type="SAM" id="MobiDB-lite"/>
    </source>
</evidence>
<dbReference type="Proteomes" id="UP001597114">
    <property type="component" value="Unassembled WGS sequence"/>
</dbReference>
<gene>
    <name evidence="7" type="ORF">ACFSJD_09345</name>
</gene>
<keyword evidence="2" id="KW-0479">Metal-binding</keyword>
<evidence type="ECO:0000259" key="6">
    <source>
        <dbReference type="PROSITE" id="PS51296"/>
    </source>
</evidence>
<name>A0ABW4ERP9_9PSEU</name>
<dbReference type="InterPro" id="IPR036922">
    <property type="entry name" value="Rieske_2Fe-2S_sf"/>
</dbReference>
<evidence type="ECO:0000256" key="3">
    <source>
        <dbReference type="ARBA" id="ARBA00023004"/>
    </source>
</evidence>
<comment type="caution">
    <text evidence="7">The sequence shown here is derived from an EMBL/GenBank/DDBJ whole genome shotgun (WGS) entry which is preliminary data.</text>
</comment>
<dbReference type="PROSITE" id="PS51296">
    <property type="entry name" value="RIESKE"/>
    <property type="match status" value="1"/>
</dbReference>
<feature type="compositionally biased region" description="Low complexity" evidence="5">
    <location>
        <begin position="187"/>
        <end position="196"/>
    </location>
</feature>
<organism evidence="7 8">
    <name type="scientific">Pseudonocardia yunnanensis</name>
    <dbReference type="NCBI Taxonomy" id="58107"/>
    <lineage>
        <taxon>Bacteria</taxon>
        <taxon>Bacillati</taxon>
        <taxon>Actinomycetota</taxon>
        <taxon>Actinomycetes</taxon>
        <taxon>Pseudonocardiales</taxon>
        <taxon>Pseudonocardiaceae</taxon>
        <taxon>Pseudonocardia</taxon>
    </lineage>
</organism>
<dbReference type="PANTHER" id="PTHR21496:SF23">
    <property type="entry name" value="3-PHENYLPROPIONATE_CINNAMIC ACID DIOXYGENASE FERREDOXIN SUBUNIT"/>
    <property type="match status" value="1"/>
</dbReference>
<feature type="region of interest" description="Disordered" evidence="5">
    <location>
        <begin position="176"/>
        <end position="196"/>
    </location>
</feature>
<feature type="domain" description="Rieske" evidence="6">
    <location>
        <begin position="5"/>
        <end position="116"/>
    </location>
</feature>
<evidence type="ECO:0000256" key="4">
    <source>
        <dbReference type="ARBA" id="ARBA00023014"/>
    </source>
</evidence>
<dbReference type="Pfam" id="PF00355">
    <property type="entry name" value="Rieske"/>
    <property type="match status" value="1"/>
</dbReference>
<dbReference type="InterPro" id="IPR017941">
    <property type="entry name" value="Rieske_2Fe-2S"/>
</dbReference>
<evidence type="ECO:0000256" key="2">
    <source>
        <dbReference type="ARBA" id="ARBA00022723"/>
    </source>
</evidence>
<evidence type="ECO:0000313" key="8">
    <source>
        <dbReference type="Proteomes" id="UP001597114"/>
    </source>
</evidence>
<evidence type="ECO:0000256" key="1">
    <source>
        <dbReference type="ARBA" id="ARBA00022714"/>
    </source>
</evidence>
<dbReference type="CDD" id="cd03467">
    <property type="entry name" value="Rieske"/>
    <property type="match status" value="1"/>
</dbReference>
<dbReference type="EMBL" id="JBHUCO010000009">
    <property type="protein sequence ID" value="MFD1517691.1"/>
    <property type="molecule type" value="Genomic_DNA"/>
</dbReference>